<comment type="caution">
    <text evidence="3">The sequence shown here is derived from an EMBL/GenBank/DDBJ whole genome shotgun (WGS) entry which is preliminary data.</text>
</comment>
<dbReference type="AlphaFoldDB" id="A0A438K860"/>
<feature type="domain" description="RRM" evidence="2">
    <location>
        <begin position="527"/>
        <end position="587"/>
    </location>
</feature>
<dbReference type="Gene3D" id="3.30.70.330">
    <property type="match status" value="1"/>
</dbReference>
<dbReference type="SUPFAM" id="SSF54928">
    <property type="entry name" value="RNA-binding domain, RBD"/>
    <property type="match status" value="1"/>
</dbReference>
<sequence length="587" mass="65508">MQQRFKQQQQQQQTLMQQALLQQQHMYHPGVLAAAAMSQLWLHGIGPLNLEMKAPIPFPWFGWYSMLDEVRPDYQLNVVGGEDCRKETGVFLLDQIWGEGSFLAPWGGWKIAMKGSSGSLSKGCGMKGEGATSWSCTTTKLEGLWRSQRSWLGVERKREVTTFAEVLNRDKRELGNDVWIERKKFATDWWESNAGCFGEGACISEVWVSVLGLLVHLWGKEFFKRVGQCLWRFCVGGYGDKGESVSKRSCRSPDGRDNREGCSCVAGRVEGKEGRRDAVDLQAEAFVQLALGAVPGRSTQVLEDCAQSKLVSSLGGAFFGPPYGSLSWRALIEVKIGFRGNPFDGYIASSLELFWRSSPKVVKQGLARWVLRVNEALLAEMIGFDARLTVSTLHLWLGLLLSLMGQQVRQRPHLPWGLFLLALSRSECKVLVGRDEGLEVNKALEACCLLKREDLSFSGKFVEVSSFLGLLVVGFEKEINSLLRKMESRKGHGVEVSKGSRKFSLTRLMEPVPSGNLPPGFDSSSCRSVYVGNIHVNVTEKLLAEVFQSAGPLAGCKLIRKDKRIWLMALDRAEMEIGFMELHQTPN</sequence>
<dbReference type="EMBL" id="QGNW01000013">
    <property type="protein sequence ID" value="RVX17379.1"/>
    <property type="molecule type" value="Genomic_DNA"/>
</dbReference>
<evidence type="ECO:0000313" key="3">
    <source>
        <dbReference type="EMBL" id="RVX17379.1"/>
    </source>
</evidence>
<proteinExistence type="predicted"/>
<name>A0A438K860_VITVI</name>
<evidence type="ECO:0000259" key="2">
    <source>
        <dbReference type="PROSITE" id="PS50102"/>
    </source>
</evidence>
<evidence type="ECO:0000256" key="1">
    <source>
        <dbReference type="PROSITE-ProRule" id="PRU00176"/>
    </source>
</evidence>
<dbReference type="Proteomes" id="UP000288805">
    <property type="component" value="Unassembled WGS sequence"/>
</dbReference>
<gene>
    <name evidence="3" type="primary">UBP1_5</name>
    <name evidence="3" type="ORF">CK203_003770</name>
</gene>
<dbReference type="InterPro" id="IPR012677">
    <property type="entry name" value="Nucleotide-bd_a/b_plait_sf"/>
</dbReference>
<dbReference type="GO" id="GO:0003723">
    <property type="term" value="F:RNA binding"/>
    <property type="evidence" value="ECO:0007669"/>
    <property type="project" value="UniProtKB-UniRule"/>
</dbReference>
<accession>A0A438K860</accession>
<dbReference type="InterPro" id="IPR000504">
    <property type="entry name" value="RRM_dom"/>
</dbReference>
<dbReference type="InterPro" id="IPR035979">
    <property type="entry name" value="RBD_domain_sf"/>
</dbReference>
<keyword evidence="1" id="KW-0694">RNA-binding</keyword>
<organism evidence="3 4">
    <name type="scientific">Vitis vinifera</name>
    <name type="common">Grape</name>
    <dbReference type="NCBI Taxonomy" id="29760"/>
    <lineage>
        <taxon>Eukaryota</taxon>
        <taxon>Viridiplantae</taxon>
        <taxon>Streptophyta</taxon>
        <taxon>Embryophyta</taxon>
        <taxon>Tracheophyta</taxon>
        <taxon>Spermatophyta</taxon>
        <taxon>Magnoliopsida</taxon>
        <taxon>eudicotyledons</taxon>
        <taxon>Gunneridae</taxon>
        <taxon>Pentapetalae</taxon>
        <taxon>rosids</taxon>
        <taxon>Vitales</taxon>
        <taxon>Vitaceae</taxon>
        <taxon>Viteae</taxon>
        <taxon>Vitis</taxon>
    </lineage>
</organism>
<reference evidence="3 4" key="1">
    <citation type="journal article" date="2018" name="PLoS Genet.">
        <title>Population sequencing reveals clonal diversity and ancestral inbreeding in the grapevine cultivar Chardonnay.</title>
        <authorList>
            <person name="Roach M.J."/>
            <person name="Johnson D.L."/>
            <person name="Bohlmann J."/>
            <person name="van Vuuren H.J."/>
            <person name="Jones S.J."/>
            <person name="Pretorius I.S."/>
            <person name="Schmidt S.A."/>
            <person name="Borneman A.R."/>
        </authorList>
    </citation>
    <scope>NUCLEOTIDE SEQUENCE [LARGE SCALE GENOMIC DNA]</scope>
    <source>
        <strain evidence="4">cv. Chardonnay</strain>
        <tissue evidence="3">Leaf</tissue>
    </source>
</reference>
<dbReference type="PROSITE" id="PS50102">
    <property type="entry name" value="RRM"/>
    <property type="match status" value="1"/>
</dbReference>
<protein>
    <submittedName>
        <fullName evidence="3">Oligouridylate-binding protein 1</fullName>
    </submittedName>
</protein>
<evidence type="ECO:0000313" key="4">
    <source>
        <dbReference type="Proteomes" id="UP000288805"/>
    </source>
</evidence>